<dbReference type="RefSeq" id="WP_072878834.1">
    <property type="nucleotide sequence ID" value="NZ_FQVT01000004.1"/>
</dbReference>
<evidence type="ECO:0000256" key="1">
    <source>
        <dbReference type="SAM" id="SignalP"/>
    </source>
</evidence>
<keyword evidence="4" id="KW-1185">Reference proteome</keyword>
<accession>A0A1M5GNC1</accession>
<sequence>MIRLVCCLISIVIIKSAFAQDKPLLYNVDDLPQTLMTNPGAQINFTGHIGLPFFSQIHLSAGSTGVTLHDIFRDDGSNINMRIRQAMQKMDNTDYFSVNQQLEVLSLGWKLDRKNYLSMGIYQELDLFSYFPKDPAILVNEGNSNYLDENFYFDDLSLTAEIMTVYHLGINHKFDKRLTVGARAKLYSSIFNVESTGNTGRFITRTTPNGRNYYKHEIDNLDVLVNTAGFAPLKEKDSMTVEKATAELLSRSFFGGNVGFGLDLGFSYIVDEQFIVSGSVQDVGAVFQRSEVENYRYFGSYKTSGIEPLFPENGSKPYWDEFEDEVNENLQDETTNESYSTWRPVKANLGIQFGFGAAFLPCNYLTVKKVRYMNLIGMQLNGVRRPKGFVTRFTTYWDRKINEKHRLKVGYSIDDYSFTNIGLMYTTTFKKFNIYLAVNNLLAFPNLAKANNASLQLGMQFVFNREN</sequence>
<evidence type="ECO:0000313" key="3">
    <source>
        <dbReference type="EMBL" id="SHG05012.1"/>
    </source>
</evidence>
<dbReference type="EMBL" id="FQVT01000004">
    <property type="protein sequence ID" value="SHG05012.1"/>
    <property type="molecule type" value="Genomic_DNA"/>
</dbReference>
<dbReference type="AlphaFoldDB" id="A0A1M5GNC1"/>
<dbReference type="STRING" id="1073325.SAMN05444483_104230"/>
<evidence type="ECO:0000259" key="2">
    <source>
        <dbReference type="Pfam" id="PF18990"/>
    </source>
</evidence>
<gene>
    <name evidence="3" type="ORF">SAMN05444483_104230</name>
</gene>
<feature type="chain" id="PRO_5012319004" description="DUF5723 domain-containing protein" evidence="1">
    <location>
        <begin position="20"/>
        <end position="467"/>
    </location>
</feature>
<evidence type="ECO:0000313" key="4">
    <source>
        <dbReference type="Proteomes" id="UP000183945"/>
    </source>
</evidence>
<organism evidence="3 4">
    <name type="scientific">Salegentibacter echinorum</name>
    <dbReference type="NCBI Taxonomy" id="1073325"/>
    <lineage>
        <taxon>Bacteria</taxon>
        <taxon>Pseudomonadati</taxon>
        <taxon>Bacteroidota</taxon>
        <taxon>Flavobacteriia</taxon>
        <taxon>Flavobacteriales</taxon>
        <taxon>Flavobacteriaceae</taxon>
        <taxon>Salegentibacter</taxon>
    </lineage>
</organism>
<feature type="signal peptide" evidence="1">
    <location>
        <begin position="1"/>
        <end position="19"/>
    </location>
</feature>
<reference evidence="4" key="1">
    <citation type="submission" date="2016-11" db="EMBL/GenBank/DDBJ databases">
        <authorList>
            <person name="Varghese N."/>
            <person name="Submissions S."/>
        </authorList>
    </citation>
    <scope>NUCLEOTIDE SEQUENCE [LARGE SCALE GENOMIC DNA]</scope>
    <source>
        <strain evidence="4">DSM 24579</strain>
    </source>
</reference>
<dbReference type="InterPro" id="IPR043781">
    <property type="entry name" value="DUF5723"/>
</dbReference>
<protein>
    <recommendedName>
        <fullName evidence="2">DUF5723 domain-containing protein</fullName>
    </recommendedName>
</protein>
<dbReference type="Pfam" id="PF18990">
    <property type="entry name" value="DUF5723"/>
    <property type="match status" value="1"/>
</dbReference>
<keyword evidence="1" id="KW-0732">Signal</keyword>
<feature type="domain" description="DUF5723" evidence="2">
    <location>
        <begin position="39"/>
        <end position="438"/>
    </location>
</feature>
<proteinExistence type="predicted"/>
<name>A0A1M5GNC1_SALEC</name>
<dbReference type="Proteomes" id="UP000183945">
    <property type="component" value="Unassembled WGS sequence"/>
</dbReference>